<dbReference type="RefSeq" id="WP_051632788.1">
    <property type="nucleotide sequence ID" value="NZ_JMSZ01000032.1"/>
</dbReference>
<dbReference type="Gene3D" id="3.40.50.150">
    <property type="entry name" value="Vaccinia Virus protein VP39"/>
    <property type="match status" value="1"/>
</dbReference>
<name>A0A063Y499_9GAMM</name>
<proteinExistence type="predicted"/>
<evidence type="ECO:0000259" key="1">
    <source>
        <dbReference type="Pfam" id="PF08241"/>
    </source>
</evidence>
<dbReference type="CDD" id="cd02440">
    <property type="entry name" value="AdoMet_MTases"/>
    <property type="match status" value="1"/>
</dbReference>
<dbReference type="OrthoDB" id="6191410at2"/>
<dbReference type="Pfam" id="PF08241">
    <property type="entry name" value="Methyltransf_11"/>
    <property type="match status" value="1"/>
</dbReference>
<accession>A0A063Y499</accession>
<feature type="domain" description="Methyltransferase type 11" evidence="1">
    <location>
        <begin position="84"/>
        <end position="132"/>
    </location>
</feature>
<dbReference type="PANTHER" id="PTHR43036:SF2">
    <property type="entry name" value="OS04G0481300 PROTEIN"/>
    <property type="match status" value="1"/>
</dbReference>
<evidence type="ECO:0000313" key="2">
    <source>
        <dbReference type="EMBL" id="KDE39367.1"/>
    </source>
</evidence>
<dbReference type="PANTHER" id="PTHR43036">
    <property type="entry name" value="OSJNBB0011N17.9 PROTEIN"/>
    <property type="match status" value="1"/>
</dbReference>
<dbReference type="InterPro" id="IPR013216">
    <property type="entry name" value="Methyltransf_11"/>
</dbReference>
<dbReference type="EMBL" id="JMSZ01000032">
    <property type="protein sequence ID" value="KDE39367.1"/>
    <property type="molecule type" value="Genomic_DNA"/>
</dbReference>
<organism evidence="2 3">
    <name type="scientific">Nitrincola lacisaponensis</name>
    <dbReference type="NCBI Taxonomy" id="267850"/>
    <lineage>
        <taxon>Bacteria</taxon>
        <taxon>Pseudomonadati</taxon>
        <taxon>Pseudomonadota</taxon>
        <taxon>Gammaproteobacteria</taxon>
        <taxon>Oceanospirillales</taxon>
        <taxon>Oceanospirillaceae</taxon>
        <taxon>Nitrincola</taxon>
    </lineage>
</organism>
<keyword evidence="2" id="KW-0489">Methyltransferase</keyword>
<dbReference type="STRING" id="267850.ADINL_2496"/>
<dbReference type="GO" id="GO:0032259">
    <property type="term" value="P:methylation"/>
    <property type="evidence" value="ECO:0007669"/>
    <property type="project" value="UniProtKB-KW"/>
</dbReference>
<dbReference type="SUPFAM" id="SSF53335">
    <property type="entry name" value="S-adenosyl-L-methionine-dependent methyltransferases"/>
    <property type="match status" value="1"/>
</dbReference>
<evidence type="ECO:0000313" key="3">
    <source>
        <dbReference type="Proteomes" id="UP000027318"/>
    </source>
</evidence>
<dbReference type="Proteomes" id="UP000027318">
    <property type="component" value="Unassembled WGS sequence"/>
</dbReference>
<dbReference type="AlphaFoldDB" id="A0A063Y499"/>
<sequence>MNSHSQQTALHPAEAIRHWYATPLGQEVAACERKMADTLVHGAFGYHLVQVGYDPSVRLFDASPVSHKVMLCPQMVLGMDEHNLVAEANELPLADSSLDVVILHHALDFAEHPHQVLREASRVLRPGGHLLVVSFNPASFWGLCRRFHAGRPLPWAAQGFSHWRLHDWMRLLDLTELKSVSDFHQPPIENARWYHRLGFLGSWVSRLPTYSGVVLMMWVRKDVMGMTPLKPAWKTRKLISFPVAEPSARHKSARGKSV</sequence>
<protein>
    <submittedName>
        <fullName evidence="2">SAM-dependent methyltransferase</fullName>
        <ecNumber evidence="2">2.1.1.-</ecNumber>
    </submittedName>
</protein>
<comment type="caution">
    <text evidence="2">The sequence shown here is derived from an EMBL/GenBank/DDBJ whole genome shotgun (WGS) entry which is preliminary data.</text>
</comment>
<dbReference type="GO" id="GO:0008757">
    <property type="term" value="F:S-adenosylmethionine-dependent methyltransferase activity"/>
    <property type="evidence" value="ECO:0007669"/>
    <property type="project" value="InterPro"/>
</dbReference>
<dbReference type="EC" id="2.1.1.-" evidence="2"/>
<keyword evidence="2" id="KW-0808">Transferase</keyword>
<reference evidence="2 3" key="1">
    <citation type="journal article" date="2005" name="Int. J. Syst. Evol. Microbiol.">
        <title>Nitrincola lacisaponensis gen. nov., sp. nov., a novel alkaliphilic bacterium isolated from an alkaline, saline lake.</title>
        <authorList>
            <person name="Dimitriu P.A."/>
            <person name="Shukla S.K."/>
            <person name="Conradt J."/>
            <person name="Marquez M.C."/>
            <person name="Ventosa A."/>
            <person name="Maglia A."/>
            <person name="Peyton B.M."/>
            <person name="Pinkart H.C."/>
            <person name="Mormile M.R."/>
        </authorList>
    </citation>
    <scope>NUCLEOTIDE SEQUENCE [LARGE SCALE GENOMIC DNA]</scope>
    <source>
        <strain evidence="2 3">4CA</strain>
    </source>
</reference>
<gene>
    <name evidence="2" type="ORF">ADINL_2496</name>
</gene>
<keyword evidence="3" id="KW-1185">Reference proteome</keyword>
<dbReference type="InterPro" id="IPR029063">
    <property type="entry name" value="SAM-dependent_MTases_sf"/>
</dbReference>